<sequence length="105" mass="11818">MAITDYLEDMNDPRLKPRLLRSLVRDRLPEESGPAPSPSELSSILASIKTHSLLSEHVPDPSDTKLIEAWRTAVDAWIERVLSLTSSKMVWVPPLYYSSCLEIPS</sequence>
<name>A0A427A9U3_ENSVE</name>
<proteinExistence type="predicted"/>
<evidence type="ECO:0000313" key="3">
    <source>
        <dbReference type="Proteomes" id="UP000287651"/>
    </source>
</evidence>
<feature type="domain" description="Pre-rRNA-processing protein RIX1 N-terminal" evidence="1">
    <location>
        <begin position="22"/>
        <end position="89"/>
    </location>
</feature>
<comment type="caution">
    <text evidence="2">The sequence shown here is derived from an EMBL/GenBank/DDBJ whole genome shotgun (WGS) entry which is preliminary data.</text>
</comment>
<dbReference type="Pfam" id="PF08167">
    <property type="entry name" value="RIX1"/>
    <property type="match status" value="1"/>
</dbReference>
<gene>
    <name evidence="2" type="ORF">B296_00029973</name>
</gene>
<reference evidence="2 3" key="1">
    <citation type="journal article" date="2014" name="Agronomy (Basel)">
        <title>A Draft Genome Sequence for Ensete ventricosum, the Drought-Tolerant Tree Against Hunger.</title>
        <authorList>
            <person name="Harrison J."/>
            <person name="Moore K.A."/>
            <person name="Paszkiewicz K."/>
            <person name="Jones T."/>
            <person name="Grant M."/>
            <person name="Ambacheew D."/>
            <person name="Muzemil S."/>
            <person name="Studholme D.J."/>
        </authorList>
    </citation>
    <scope>NUCLEOTIDE SEQUENCE [LARGE SCALE GENOMIC DNA]</scope>
</reference>
<accession>A0A427A9U3</accession>
<dbReference type="EMBL" id="AMZH03003226">
    <property type="protein sequence ID" value="RRT73005.1"/>
    <property type="molecule type" value="Genomic_DNA"/>
</dbReference>
<organism evidence="2 3">
    <name type="scientific">Ensete ventricosum</name>
    <name type="common">Abyssinian banana</name>
    <name type="synonym">Musa ensete</name>
    <dbReference type="NCBI Taxonomy" id="4639"/>
    <lineage>
        <taxon>Eukaryota</taxon>
        <taxon>Viridiplantae</taxon>
        <taxon>Streptophyta</taxon>
        <taxon>Embryophyta</taxon>
        <taxon>Tracheophyta</taxon>
        <taxon>Spermatophyta</taxon>
        <taxon>Magnoliopsida</taxon>
        <taxon>Liliopsida</taxon>
        <taxon>Zingiberales</taxon>
        <taxon>Musaceae</taxon>
        <taxon>Ensete</taxon>
    </lineage>
</organism>
<evidence type="ECO:0000259" key="1">
    <source>
        <dbReference type="Pfam" id="PF08167"/>
    </source>
</evidence>
<dbReference type="InterPro" id="IPR012583">
    <property type="entry name" value="RIX1_N"/>
</dbReference>
<protein>
    <recommendedName>
        <fullName evidence="1">Pre-rRNA-processing protein RIX1 N-terminal domain-containing protein</fullName>
    </recommendedName>
</protein>
<dbReference type="Proteomes" id="UP000287651">
    <property type="component" value="Unassembled WGS sequence"/>
</dbReference>
<evidence type="ECO:0000313" key="2">
    <source>
        <dbReference type="EMBL" id="RRT73005.1"/>
    </source>
</evidence>
<dbReference type="AlphaFoldDB" id="A0A427A9U3"/>